<feature type="signal peptide" evidence="1">
    <location>
        <begin position="1"/>
        <end position="19"/>
    </location>
</feature>
<evidence type="ECO:0000313" key="3">
    <source>
        <dbReference type="Proteomes" id="UP000008694"/>
    </source>
</evidence>
<gene>
    <name evidence="2" type="ORF">ARALYDRAFT_906657</name>
</gene>
<organism evidence="3">
    <name type="scientific">Arabidopsis lyrata subsp. lyrata</name>
    <name type="common">Lyre-leaved rock-cress</name>
    <dbReference type="NCBI Taxonomy" id="81972"/>
    <lineage>
        <taxon>Eukaryota</taxon>
        <taxon>Viridiplantae</taxon>
        <taxon>Streptophyta</taxon>
        <taxon>Embryophyta</taxon>
        <taxon>Tracheophyta</taxon>
        <taxon>Spermatophyta</taxon>
        <taxon>Magnoliopsida</taxon>
        <taxon>eudicotyledons</taxon>
        <taxon>Gunneridae</taxon>
        <taxon>Pentapetalae</taxon>
        <taxon>rosids</taxon>
        <taxon>malvids</taxon>
        <taxon>Brassicales</taxon>
        <taxon>Brassicaceae</taxon>
        <taxon>Camelineae</taxon>
        <taxon>Arabidopsis</taxon>
    </lineage>
</organism>
<feature type="chain" id="PRO_5003102353" evidence="1">
    <location>
        <begin position="20"/>
        <end position="70"/>
    </location>
</feature>
<keyword evidence="3" id="KW-1185">Reference proteome</keyword>
<evidence type="ECO:0000313" key="2">
    <source>
        <dbReference type="EMBL" id="EFH54145.1"/>
    </source>
</evidence>
<dbReference type="HOGENOM" id="CLU_2761232_0_0_1"/>
<dbReference type="EMBL" id="GL348717">
    <property type="protein sequence ID" value="EFH54145.1"/>
    <property type="molecule type" value="Genomic_DNA"/>
</dbReference>
<evidence type="ECO:0000256" key="1">
    <source>
        <dbReference type="SAM" id="SignalP"/>
    </source>
</evidence>
<accession>D7LUB1</accession>
<proteinExistence type="predicted"/>
<dbReference type="Proteomes" id="UP000008694">
    <property type="component" value="Unassembled WGS sequence"/>
</dbReference>
<reference evidence="3" key="1">
    <citation type="journal article" date="2011" name="Nat. Genet.">
        <title>The Arabidopsis lyrata genome sequence and the basis of rapid genome size change.</title>
        <authorList>
            <person name="Hu T.T."/>
            <person name="Pattyn P."/>
            <person name="Bakker E.G."/>
            <person name="Cao J."/>
            <person name="Cheng J.-F."/>
            <person name="Clark R.M."/>
            <person name="Fahlgren N."/>
            <person name="Fawcett J.A."/>
            <person name="Grimwood J."/>
            <person name="Gundlach H."/>
            <person name="Haberer G."/>
            <person name="Hollister J.D."/>
            <person name="Ossowski S."/>
            <person name="Ottilar R.P."/>
            <person name="Salamov A.A."/>
            <person name="Schneeberger K."/>
            <person name="Spannagl M."/>
            <person name="Wang X."/>
            <person name="Yang L."/>
            <person name="Nasrallah M.E."/>
            <person name="Bergelson J."/>
            <person name="Carrington J.C."/>
            <person name="Gaut B.S."/>
            <person name="Schmutz J."/>
            <person name="Mayer K.F.X."/>
            <person name="Van de Peer Y."/>
            <person name="Grigoriev I.V."/>
            <person name="Nordborg M."/>
            <person name="Weigel D."/>
            <person name="Guo Y.-L."/>
        </authorList>
    </citation>
    <scope>NUCLEOTIDE SEQUENCE [LARGE SCALE GENOMIC DNA]</scope>
    <source>
        <strain evidence="3">cv. MN47</strain>
    </source>
</reference>
<name>D7LUB1_ARALL</name>
<dbReference type="AlphaFoldDB" id="D7LUB1"/>
<protein>
    <submittedName>
        <fullName evidence="2">Predicted protein</fullName>
    </submittedName>
</protein>
<sequence length="70" mass="8222">MSVVYALLLRSLRITSCSSMSFSEVGNLIFSRPYPQQRLLYSWVELLYWTQRSSSPYTFKELPTHQRLAS</sequence>
<dbReference type="Gramene" id="scaffold_502361.1">
    <property type="protein sequence ID" value="scaffold_502361.1"/>
    <property type="gene ID" value="scaffold_502361.1"/>
</dbReference>
<keyword evidence="1" id="KW-0732">Signal</keyword>